<protein>
    <submittedName>
        <fullName evidence="1">Uncharacterized protein</fullName>
    </submittedName>
</protein>
<reference evidence="1" key="1">
    <citation type="submission" date="2019-11" db="EMBL/GenBank/DDBJ databases">
        <authorList>
            <person name="Feng L."/>
        </authorList>
    </citation>
    <scope>NUCLEOTIDE SEQUENCE</scope>
    <source>
        <strain evidence="1">FplautiiLFYP42</strain>
    </source>
</reference>
<dbReference type="AlphaFoldDB" id="A0A6N3DS76"/>
<proteinExistence type="predicted"/>
<dbReference type="RefSeq" id="WP_421823193.1">
    <property type="nucleotide sequence ID" value="NZ_CACRUB010000031.1"/>
</dbReference>
<gene>
    <name evidence="1" type="ORF">FPLFYP42_01862</name>
</gene>
<evidence type="ECO:0000313" key="1">
    <source>
        <dbReference type="EMBL" id="VYU30208.1"/>
    </source>
</evidence>
<accession>A0A6N3DS76</accession>
<sequence>MSNKKQYRLDKEPIIYDRRAFSSALQNTKKWDRLFRLRINNHVDILICSKSYLAPISDLALPRVILSAIKYSLGRYTYMPSVTTSFTIRHLDYLEPKIRAEAAGLINSHLTICGKHEPQPELWYELLNILSGDFNMGRRKRMRKIQPVDSMERISRQYLVENMDEILDRITNEDIGMVITEDGKDDLVICPYSWYSPYDDDDFGCIVNSALRDAMHAKNEDQQAVIQFVKRHCCEFDRKTLDVAVQDIMREIERPLTPLDEPQVWQELLILLQQCLQTQDSEQERSSPNA</sequence>
<dbReference type="EMBL" id="CACRUB010000031">
    <property type="protein sequence ID" value="VYU30208.1"/>
    <property type="molecule type" value="Genomic_DNA"/>
</dbReference>
<organism evidence="1">
    <name type="scientific">Flavonifractor plautii</name>
    <name type="common">Fusobacterium plautii</name>
    <dbReference type="NCBI Taxonomy" id="292800"/>
    <lineage>
        <taxon>Bacteria</taxon>
        <taxon>Bacillati</taxon>
        <taxon>Bacillota</taxon>
        <taxon>Clostridia</taxon>
        <taxon>Eubacteriales</taxon>
        <taxon>Oscillospiraceae</taxon>
        <taxon>Flavonifractor</taxon>
    </lineage>
</organism>
<name>A0A6N3DS76_FLAPL</name>